<feature type="signal peptide" evidence="5">
    <location>
        <begin position="1"/>
        <end position="19"/>
    </location>
</feature>
<keyword evidence="3" id="KW-0472">Membrane</keyword>
<reference evidence="6" key="2">
    <citation type="submission" date="2025-09" db="UniProtKB">
        <authorList>
            <consortium name="Ensembl"/>
        </authorList>
    </citation>
    <scope>IDENTIFICATION</scope>
</reference>
<evidence type="ECO:0000256" key="2">
    <source>
        <dbReference type="ARBA" id="ARBA00022729"/>
    </source>
</evidence>
<comment type="subcellular location">
    <subcellularLocation>
        <location evidence="1">Membrane</location>
    </subcellularLocation>
</comment>
<keyword evidence="2 5" id="KW-0732">Signal</keyword>
<reference evidence="6" key="1">
    <citation type="submission" date="2025-08" db="UniProtKB">
        <authorList>
            <consortium name="Ensembl"/>
        </authorList>
    </citation>
    <scope>IDENTIFICATION</scope>
</reference>
<accession>A0A8C6SEK4</accession>
<evidence type="ECO:0000256" key="3">
    <source>
        <dbReference type="ARBA" id="ARBA00023136"/>
    </source>
</evidence>
<dbReference type="GO" id="GO:0016020">
    <property type="term" value="C:membrane"/>
    <property type="evidence" value="ECO:0007669"/>
    <property type="project" value="UniProtKB-SubCell"/>
</dbReference>
<dbReference type="PANTHER" id="PTHR12080:SF125">
    <property type="entry name" value="CD48 ANTIGEN-LIKE"/>
    <property type="match status" value="1"/>
</dbReference>
<dbReference type="AlphaFoldDB" id="A0A8C6SEK4"/>
<evidence type="ECO:0000256" key="5">
    <source>
        <dbReference type="SAM" id="SignalP"/>
    </source>
</evidence>
<proteinExistence type="predicted"/>
<evidence type="ECO:0000313" key="7">
    <source>
        <dbReference type="Proteomes" id="UP000694523"/>
    </source>
</evidence>
<name>A0A8C6SEK4_9GOBI</name>
<dbReference type="InterPro" id="IPR013783">
    <property type="entry name" value="Ig-like_fold"/>
</dbReference>
<dbReference type="InterPro" id="IPR036179">
    <property type="entry name" value="Ig-like_dom_sf"/>
</dbReference>
<dbReference type="PANTHER" id="PTHR12080">
    <property type="entry name" value="SIGNALING LYMPHOCYTIC ACTIVATION MOLECULE"/>
    <property type="match status" value="1"/>
</dbReference>
<feature type="chain" id="PRO_5034927166" description="Ig-like domain-containing protein" evidence="5">
    <location>
        <begin position="20"/>
        <end position="223"/>
    </location>
</feature>
<evidence type="ECO:0000256" key="1">
    <source>
        <dbReference type="ARBA" id="ARBA00004370"/>
    </source>
</evidence>
<evidence type="ECO:0008006" key="8">
    <source>
        <dbReference type="Google" id="ProtNLM"/>
    </source>
</evidence>
<protein>
    <recommendedName>
        <fullName evidence="8">Ig-like domain-containing protein</fullName>
    </recommendedName>
</protein>
<dbReference type="InterPro" id="IPR015631">
    <property type="entry name" value="CD2/SLAM_rcpt"/>
</dbReference>
<keyword evidence="4" id="KW-0325">Glycoprotein</keyword>
<dbReference type="Proteomes" id="UP000694523">
    <property type="component" value="Unplaced"/>
</dbReference>
<evidence type="ECO:0000256" key="4">
    <source>
        <dbReference type="ARBA" id="ARBA00023180"/>
    </source>
</evidence>
<keyword evidence="7" id="KW-1185">Reference proteome</keyword>
<evidence type="ECO:0000313" key="6">
    <source>
        <dbReference type="Ensembl" id="ENSNMLP00000005724.1"/>
    </source>
</evidence>
<dbReference type="Ensembl" id="ENSNMLT00000006572.1">
    <property type="protein sequence ID" value="ENSNMLP00000005724.1"/>
    <property type="gene ID" value="ENSNMLG00000004220.1"/>
</dbReference>
<dbReference type="Gene3D" id="2.60.40.10">
    <property type="entry name" value="Immunoglobulins"/>
    <property type="match status" value="1"/>
</dbReference>
<dbReference type="SUPFAM" id="SSF48726">
    <property type="entry name" value="Immunoglobulin"/>
    <property type="match status" value="1"/>
</dbReference>
<organism evidence="6 7">
    <name type="scientific">Neogobius melanostomus</name>
    <name type="common">round goby</name>
    <dbReference type="NCBI Taxonomy" id="47308"/>
    <lineage>
        <taxon>Eukaryota</taxon>
        <taxon>Metazoa</taxon>
        <taxon>Chordata</taxon>
        <taxon>Craniata</taxon>
        <taxon>Vertebrata</taxon>
        <taxon>Euteleostomi</taxon>
        <taxon>Actinopterygii</taxon>
        <taxon>Neopterygii</taxon>
        <taxon>Teleostei</taxon>
        <taxon>Neoteleostei</taxon>
        <taxon>Acanthomorphata</taxon>
        <taxon>Gobiaria</taxon>
        <taxon>Gobiiformes</taxon>
        <taxon>Gobioidei</taxon>
        <taxon>Gobiidae</taxon>
        <taxon>Benthophilinae</taxon>
        <taxon>Neogobiini</taxon>
        <taxon>Neogobius</taxon>
    </lineage>
</organism>
<sequence>MERLWAVLILICVGRNVDGAEPKPVYFVVGKNVTLRPPSGSQTIDTDVIWWHYEDFAYYRDFKDRTVLDTDTGVMVIRNMLEQLAGVYSVEINNRRLEDDKYVLKSVKEPPPPNVWPKPKTTGGPSEIELECEWNVTEKAGPVEYWWNTDRSWVKRDKTIVVTNNETTQRVETFSCKISNMAGEAERGYYVKWTFSSFISCYYVIPSLNTCLECCLGSFTYFE</sequence>